<keyword evidence="3" id="KW-0808">Transferase</keyword>
<dbReference type="CDD" id="cd22584">
    <property type="entry name" value="Rcat_RBR_unk"/>
    <property type="match status" value="1"/>
</dbReference>
<evidence type="ECO:0000256" key="2">
    <source>
        <dbReference type="ARBA" id="ARBA00012251"/>
    </source>
</evidence>
<evidence type="ECO:0000256" key="1">
    <source>
        <dbReference type="ARBA" id="ARBA00001798"/>
    </source>
</evidence>
<evidence type="ECO:0000313" key="11">
    <source>
        <dbReference type="Proteomes" id="UP001251528"/>
    </source>
</evidence>
<name>A0AAJ0G1A8_9HYPO</name>
<dbReference type="InterPro" id="IPR002867">
    <property type="entry name" value="IBR_dom"/>
</dbReference>
<reference evidence="10" key="1">
    <citation type="submission" date="2023-06" db="EMBL/GenBank/DDBJ databases">
        <title>Conoideocrella luteorostrata (Hypocreales: Clavicipitaceae), a potential biocontrol fungus for elongate hemlock scale in United States Christmas tree production areas.</title>
        <authorList>
            <person name="Barrett H."/>
            <person name="Lovett B."/>
            <person name="Macias A.M."/>
            <person name="Stajich J.E."/>
            <person name="Kasson M.T."/>
        </authorList>
    </citation>
    <scope>NUCLEOTIDE SEQUENCE</scope>
    <source>
        <strain evidence="10">ARSEF 14590</strain>
    </source>
</reference>
<dbReference type="GO" id="GO:0061630">
    <property type="term" value="F:ubiquitin protein ligase activity"/>
    <property type="evidence" value="ECO:0007669"/>
    <property type="project" value="UniProtKB-EC"/>
</dbReference>
<keyword evidence="11" id="KW-1185">Reference proteome</keyword>
<dbReference type="GO" id="GO:0016567">
    <property type="term" value="P:protein ubiquitination"/>
    <property type="evidence" value="ECO:0007669"/>
    <property type="project" value="InterPro"/>
</dbReference>
<evidence type="ECO:0000256" key="7">
    <source>
        <dbReference type="ARBA" id="ARBA00022786"/>
    </source>
</evidence>
<evidence type="ECO:0000256" key="4">
    <source>
        <dbReference type="ARBA" id="ARBA00022723"/>
    </source>
</evidence>
<organism evidence="10 11">
    <name type="scientific">Conoideocrella luteorostrata</name>
    <dbReference type="NCBI Taxonomy" id="1105319"/>
    <lineage>
        <taxon>Eukaryota</taxon>
        <taxon>Fungi</taxon>
        <taxon>Dikarya</taxon>
        <taxon>Ascomycota</taxon>
        <taxon>Pezizomycotina</taxon>
        <taxon>Sordariomycetes</taxon>
        <taxon>Hypocreomycetidae</taxon>
        <taxon>Hypocreales</taxon>
        <taxon>Clavicipitaceae</taxon>
        <taxon>Conoideocrella</taxon>
    </lineage>
</organism>
<dbReference type="InterPro" id="IPR013083">
    <property type="entry name" value="Znf_RING/FYVE/PHD"/>
</dbReference>
<dbReference type="EC" id="2.3.2.31" evidence="2"/>
<dbReference type="Gene3D" id="3.30.40.10">
    <property type="entry name" value="Zinc/RING finger domain, C3HC4 (zinc finger)"/>
    <property type="match status" value="1"/>
</dbReference>
<evidence type="ECO:0000259" key="9">
    <source>
        <dbReference type="PROSITE" id="PS51873"/>
    </source>
</evidence>
<keyword evidence="8" id="KW-0862">Zinc</keyword>
<dbReference type="Gene3D" id="1.20.120.1750">
    <property type="match status" value="1"/>
</dbReference>
<dbReference type="SUPFAM" id="SSF57850">
    <property type="entry name" value="RING/U-box"/>
    <property type="match status" value="2"/>
</dbReference>
<evidence type="ECO:0000256" key="5">
    <source>
        <dbReference type="ARBA" id="ARBA00022737"/>
    </source>
</evidence>
<dbReference type="PROSITE" id="PS51873">
    <property type="entry name" value="TRIAD"/>
    <property type="match status" value="1"/>
</dbReference>
<dbReference type="CDD" id="cd20335">
    <property type="entry name" value="BRcat_RBR"/>
    <property type="match status" value="1"/>
</dbReference>
<evidence type="ECO:0000256" key="3">
    <source>
        <dbReference type="ARBA" id="ARBA00022679"/>
    </source>
</evidence>
<evidence type="ECO:0000313" key="10">
    <source>
        <dbReference type="EMBL" id="KAK2609125.1"/>
    </source>
</evidence>
<accession>A0AAJ0G1A8</accession>
<dbReference type="AlphaFoldDB" id="A0AAJ0G1A8"/>
<comment type="caution">
    <text evidence="10">The sequence shown here is derived from an EMBL/GenBank/DDBJ whole genome shotgun (WGS) entry which is preliminary data.</text>
</comment>
<protein>
    <recommendedName>
        <fullName evidence="2">RBR-type E3 ubiquitin transferase</fullName>
        <ecNumber evidence="2">2.3.2.31</ecNumber>
    </recommendedName>
</protein>
<evidence type="ECO:0000256" key="6">
    <source>
        <dbReference type="ARBA" id="ARBA00022771"/>
    </source>
</evidence>
<keyword evidence="6" id="KW-0863">Zinc-finger</keyword>
<dbReference type="InterPro" id="IPR044066">
    <property type="entry name" value="TRIAD_supradom"/>
</dbReference>
<keyword evidence="4" id="KW-0479">Metal-binding</keyword>
<proteinExistence type="predicted"/>
<keyword evidence="5" id="KW-0677">Repeat</keyword>
<sequence length="452" mass="50436">MAFADIFPQLDDQSIALQLQLEELGVQRERQTGKWIEGSPPDFVLAFDYFEDELKGAITLAEDLKFAHSIAKAVDSDAMAIEELTSEETQCAKDRDLALSLNGNAHVPSKDATDTHGKDRLGSVWVDWDHVLRATEASTFSVESGTTVAGPSAPYAHRQRAVLDQLPQLKVDCVVCGESFHPHTTVRLGCGDVYCKACLKSFFLRVTKDESLFPPKCHRKPIDIAIIEAAFSAEELAAYRRAELEFTSTNRVYCADTGCGKFIPMPQRNTHYASCEACGAKTCMHCKAPAHDGFCPKDITKQSLVDFAGKQGWKTCFGCGELVERFEGCDHMTCKAEFCYRCGVKWKNCGCTDWEPEQLNRRAQQVVDREAVGFLEPRVRRQRVVDMVRELRTNHECNHSAMPYAGLRRLSAPQAVGLESVTIDQTPMAGIPQNNLSVRGFHMQLRPETMLE</sequence>
<dbReference type="PANTHER" id="PTHR11685">
    <property type="entry name" value="RBR FAMILY RING FINGER AND IBR DOMAIN-CONTAINING"/>
    <property type="match status" value="1"/>
</dbReference>
<dbReference type="Proteomes" id="UP001251528">
    <property type="component" value="Unassembled WGS sequence"/>
</dbReference>
<feature type="domain" description="RING-type" evidence="9">
    <location>
        <begin position="169"/>
        <end position="355"/>
    </location>
</feature>
<dbReference type="EMBL" id="JASWJB010000027">
    <property type="protein sequence ID" value="KAK2609125.1"/>
    <property type="molecule type" value="Genomic_DNA"/>
</dbReference>
<dbReference type="InterPro" id="IPR031127">
    <property type="entry name" value="E3_UB_ligase_RBR"/>
</dbReference>
<gene>
    <name evidence="10" type="ORF">QQS21_002352</name>
</gene>
<dbReference type="GO" id="GO:0008270">
    <property type="term" value="F:zinc ion binding"/>
    <property type="evidence" value="ECO:0007669"/>
    <property type="project" value="UniProtKB-KW"/>
</dbReference>
<keyword evidence="7" id="KW-0833">Ubl conjugation pathway</keyword>
<dbReference type="Pfam" id="PF01485">
    <property type="entry name" value="IBR"/>
    <property type="match status" value="1"/>
</dbReference>
<comment type="catalytic activity">
    <reaction evidence="1">
        <text>[E2 ubiquitin-conjugating enzyme]-S-ubiquitinyl-L-cysteine + [acceptor protein]-L-lysine = [E2 ubiquitin-conjugating enzyme]-L-cysteine + [acceptor protein]-N(6)-ubiquitinyl-L-lysine.</text>
        <dbReference type="EC" id="2.3.2.31"/>
    </reaction>
</comment>
<evidence type="ECO:0000256" key="8">
    <source>
        <dbReference type="ARBA" id="ARBA00022833"/>
    </source>
</evidence>